<name>A0A9P9FAW6_9HYPO</name>
<dbReference type="Proteomes" id="UP000738349">
    <property type="component" value="Unassembled WGS sequence"/>
</dbReference>
<evidence type="ECO:0000313" key="2">
    <source>
        <dbReference type="Proteomes" id="UP000738349"/>
    </source>
</evidence>
<evidence type="ECO:0000313" key="1">
    <source>
        <dbReference type="EMBL" id="KAH7156491.1"/>
    </source>
</evidence>
<reference evidence="1" key="1">
    <citation type="journal article" date="2021" name="Nat. Commun.">
        <title>Genetic determinants of endophytism in the Arabidopsis root mycobiome.</title>
        <authorList>
            <person name="Mesny F."/>
            <person name="Miyauchi S."/>
            <person name="Thiergart T."/>
            <person name="Pickel B."/>
            <person name="Atanasova L."/>
            <person name="Karlsson M."/>
            <person name="Huettel B."/>
            <person name="Barry K.W."/>
            <person name="Haridas S."/>
            <person name="Chen C."/>
            <person name="Bauer D."/>
            <person name="Andreopoulos W."/>
            <person name="Pangilinan J."/>
            <person name="LaButti K."/>
            <person name="Riley R."/>
            <person name="Lipzen A."/>
            <person name="Clum A."/>
            <person name="Drula E."/>
            <person name="Henrissat B."/>
            <person name="Kohler A."/>
            <person name="Grigoriev I.V."/>
            <person name="Martin F.M."/>
            <person name="Hacquard S."/>
        </authorList>
    </citation>
    <scope>NUCLEOTIDE SEQUENCE</scope>
    <source>
        <strain evidence="1">MPI-CAGE-AT-0147</strain>
    </source>
</reference>
<dbReference type="EMBL" id="JAGMUV010000005">
    <property type="protein sequence ID" value="KAH7156491.1"/>
    <property type="molecule type" value="Genomic_DNA"/>
</dbReference>
<dbReference type="AlphaFoldDB" id="A0A9P9FAW6"/>
<dbReference type="OrthoDB" id="4583723at2759"/>
<sequence length="392" mass="43896">MALGQFEFTLLVSVLVAYIIFTPEPLVLLRNLVAWALLTWLAWYGHQNWETSPWTRRLVSGFYYDRGLSTLISLCWDEAIGALIGCRTKATETIRFESAGVGFGFGNIFGWLRHGGMTSDPTAESVGALPRHKRYYAILVTTPPVHVYGPVSDHLHTAPDRPETIPWNSTSTSSIPPILASLAFRRHFALCLVPTGLWESKTKTLAEKFDDQLFWDYSGDMSSSSRAAAWPRNRVSTINAIQELGIVGSNCNAIVDCTSYYYQLREDWEYFNIWWNDADFAIVLACLVDENAVSLCRILMRRRDELREVEVTKPRQTSCRRTTFMTFAAASGLMAVTGGLAAPVAVPLFAAAGASQFAQDVLKNGEEGRRDRRIASSDELQAQFPQLRQLFA</sequence>
<organism evidence="1 2">
    <name type="scientific">Dactylonectria macrodidyma</name>
    <dbReference type="NCBI Taxonomy" id="307937"/>
    <lineage>
        <taxon>Eukaryota</taxon>
        <taxon>Fungi</taxon>
        <taxon>Dikarya</taxon>
        <taxon>Ascomycota</taxon>
        <taxon>Pezizomycotina</taxon>
        <taxon>Sordariomycetes</taxon>
        <taxon>Hypocreomycetidae</taxon>
        <taxon>Hypocreales</taxon>
        <taxon>Nectriaceae</taxon>
        <taxon>Dactylonectria</taxon>
    </lineage>
</organism>
<accession>A0A9P9FAW6</accession>
<comment type="caution">
    <text evidence="1">The sequence shown here is derived from an EMBL/GenBank/DDBJ whole genome shotgun (WGS) entry which is preliminary data.</text>
</comment>
<keyword evidence="2" id="KW-1185">Reference proteome</keyword>
<protein>
    <submittedName>
        <fullName evidence="1">Uncharacterized protein</fullName>
    </submittedName>
</protein>
<proteinExistence type="predicted"/>
<gene>
    <name evidence="1" type="ORF">EDB81DRAFT_392764</name>
</gene>